<gene>
    <name evidence="3" type="ORF">N8I77_004959</name>
</gene>
<reference evidence="3" key="1">
    <citation type="submission" date="2023-06" db="EMBL/GenBank/DDBJ databases">
        <authorList>
            <person name="Noh H."/>
        </authorList>
    </citation>
    <scope>NUCLEOTIDE SEQUENCE</scope>
    <source>
        <strain evidence="3">DUCC20226</strain>
    </source>
</reference>
<name>A0AAD9SMF1_PHOAM</name>
<keyword evidence="2" id="KW-0732">Signal</keyword>
<dbReference type="EMBL" id="JAUJFL010000002">
    <property type="protein sequence ID" value="KAK2611628.1"/>
    <property type="molecule type" value="Genomic_DNA"/>
</dbReference>
<feature type="chain" id="PRO_5042235341" evidence="2">
    <location>
        <begin position="33"/>
        <end position="551"/>
    </location>
</feature>
<proteinExistence type="predicted"/>
<feature type="signal peptide" evidence="2">
    <location>
        <begin position="1"/>
        <end position="32"/>
    </location>
</feature>
<sequence length="551" mass="59459">MLIRDFRRFSLVLGSAILLLLLCVRLVGPAGTETLLGLQVGDWSGGSPTSPHAPSYTSPFAVASPSALEAAMQQSALTDSAKDNEVPFVSSPSRPSRPSGSRFIGPNGEIVGFQPPAEVRPGGSGILHTEIFSVTTKDRQYFPIRMGSSKVLNPNIIPHPRLESAWIVVAQKQGGVNDDDQQQQGLFVEPSIELVCNAMFIDDALTCIGADGRGFGEPTTLPVQPTAGDGTKCTGDLEFFNLNVGPHDARVFYGPRNPYTIYGSNSNFNCFGQWVRDFRGLITDWGVDVGSAAAAGASFAEEFASPAGTELQRPPPYGAVEKNWFIFWDTDNVHYVHYDVAPRRAFARLNSDGSAGEDLGRHTSGRDDACLARYLPALAHAATQKQQQDQVGGGGGSPVAHESIHQATNSLAVTLCRRSDPGCVPDDTNTFIFAVLHHKAYRDFHSVYEPYVMVFRQRAPFEMFAVSSKPLWISGRGTVRGTGGRPDTTEMFYVTSIAWKNKGLKYHGYVDDVLFLAFGIEDERAAGIDVQAGSLLANLGLCEEGFADGGV</sequence>
<protein>
    <submittedName>
        <fullName evidence="3">Uncharacterized protein</fullName>
    </submittedName>
</protein>
<dbReference type="Proteomes" id="UP001265746">
    <property type="component" value="Unassembled WGS sequence"/>
</dbReference>
<feature type="region of interest" description="Disordered" evidence="1">
    <location>
        <begin position="79"/>
        <end position="104"/>
    </location>
</feature>
<evidence type="ECO:0000256" key="1">
    <source>
        <dbReference type="SAM" id="MobiDB-lite"/>
    </source>
</evidence>
<organism evidence="3 4">
    <name type="scientific">Phomopsis amygdali</name>
    <name type="common">Fusicoccum amygdali</name>
    <dbReference type="NCBI Taxonomy" id="1214568"/>
    <lineage>
        <taxon>Eukaryota</taxon>
        <taxon>Fungi</taxon>
        <taxon>Dikarya</taxon>
        <taxon>Ascomycota</taxon>
        <taxon>Pezizomycotina</taxon>
        <taxon>Sordariomycetes</taxon>
        <taxon>Sordariomycetidae</taxon>
        <taxon>Diaporthales</taxon>
        <taxon>Diaporthaceae</taxon>
        <taxon>Diaporthe</taxon>
    </lineage>
</organism>
<evidence type="ECO:0000313" key="4">
    <source>
        <dbReference type="Proteomes" id="UP001265746"/>
    </source>
</evidence>
<feature type="compositionally biased region" description="Low complexity" evidence="1">
    <location>
        <begin position="90"/>
        <end position="102"/>
    </location>
</feature>
<keyword evidence="4" id="KW-1185">Reference proteome</keyword>
<evidence type="ECO:0000313" key="3">
    <source>
        <dbReference type="EMBL" id="KAK2611628.1"/>
    </source>
</evidence>
<evidence type="ECO:0000256" key="2">
    <source>
        <dbReference type="SAM" id="SignalP"/>
    </source>
</evidence>
<accession>A0AAD9SMF1</accession>
<dbReference type="AlphaFoldDB" id="A0AAD9SMF1"/>
<comment type="caution">
    <text evidence="3">The sequence shown here is derived from an EMBL/GenBank/DDBJ whole genome shotgun (WGS) entry which is preliminary data.</text>
</comment>